<sequence length="209" mass="24403">MASYEALYGHKCRTPLYWTELSEKQIHGVDLVKETEGKVKSESCFRPTKVISDLKRKEIEFQVDDKVFLKVSPWKKILRFGRKGKLSLRFIGSYEITKRIGPVAYHLALPVELEKIHNVFHALSLRSFAYTTGYAYEEEPIKILAREVKQLRNKDIALLKVLWQRHGVEEATWEPEEAMREQYPNLFTGKIFEGENPSRGRVVTARFWG</sequence>
<evidence type="ECO:0000259" key="1">
    <source>
        <dbReference type="Pfam" id="PF24626"/>
    </source>
</evidence>
<dbReference type="AlphaFoldDB" id="A0A5B6WNV3"/>
<comment type="caution">
    <text evidence="2">The sequence shown here is derived from an EMBL/GenBank/DDBJ whole genome shotgun (WGS) entry which is preliminary data.</text>
</comment>
<dbReference type="Pfam" id="PF24626">
    <property type="entry name" value="SH3_Tf2-1"/>
    <property type="match status" value="1"/>
</dbReference>
<feature type="domain" description="Tf2-1-like SH3-like" evidence="1">
    <location>
        <begin position="65"/>
        <end position="128"/>
    </location>
</feature>
<dbReference type="PANTHER" id="PTHR46148">
    <property type="entry name" value="CHROMO DOMAIN-CONTAINING PROTEIN"/>
    <property type="match status" value="1"/>
</dbReference>
<proteinExistence type="predicted"/>
<dbReference type="InterPro" id="IPR056924">
    <property type="entry name" value="SH3_Tf2-1"/>
</dbReference>
<keyword evidence="3" id="KW-1185">Reference proteome</keyword>
<gene>
    <name evidence="2" type="ORF">EPI10_005211</name>
</gene>
<evidence type="ECO:0000313" key="3">
    <source>
        <dbReference type="Proteomes" id="UP000325315"/>
    </source>
</evidence>
<reference evidence="3" key="1">
    <citation type="journal article" date="2019" name="Plant Biotechnol. J.">
        <title>Genome sequencing of the Australian wild diploid species Gossypium australe highlights disease resistance and delayed gland morphogenesis.</title>
        <authorList>
            <person name="Cai Y."/>
            <person name="Cai X."/>
            <person name="Wang Q."/>
            <person name="Wang P."/>
            <person name="Zhang Y."/>
            <person name="Cai C."/>
            <person name="Xu Y."/>
            <person name="Wang K."/>
            <person name="Zhou Z."/>
            <person name="Wang C."/>
            <person name="Geng S."/>
            <person name="Li B."/>
            <person name="Dong Q."/>
            <person name="Hou Y."/>
            <person name="Wang H."/>
            <person name="Ai P."/>
            <person name="Liu Z."/>
            <person name="Yi F."/>
            <person name="Sun M."/>
            <person name="An G."/>
            <person name="Cheng J."/>
            <person name="Zhang Y."/>
            <person name="Shi Q."/>
            <person name="Xie Y."/>
            <person name="Shi X."/>
            <person name="Chang Y."/>
            <person name="Huang F."/>
            <person name="Chen Y."/>
            <person name="Hong S."/>
            <person name="Mi L."/>
            <person name="Sun Q."/>
            <person name="Zhang L."/>
            <person name="Zhou B."/>
            <person name="Peng R."/>
            <person name="Zhang X."/>
            <person name="Liu F."/>
        </authorList>
    </citation>
    <scope>NUCLEOTIDE SEQUENCE [LARGE SCALE GENOMIC DNA]</scope>
    <source>
        <strain evidence="3">cv. PA1801</strain>
    </source>
</reference>
<dbReference type="PANTHER" id="PTHR46148:SF44">
    <property type="entry name" value="GAG-POL POLYPROTEIN"/>
    <property type="match status" value="1"/>
</dbReference>
<organism evidence="2 3">
    <name type="scientific">Gossypium australe</name>
    <dbReference type="NCBI Taxonomy" id="47621"/>
    <lineage>
        <taxon>Eukaryota</taxon>
        <taxon>Viridiplantae</taxon>
        <taxon>Streptophyta</taxon>
        <taxon>Embryophyta</taxon>
        <taxon>Tracheophyta</taxon>
        <taxon>Spermatophyta</taxon>
        <taxon>Magnoliopsida</taxon>
        <taxon>eudicotyledons</taxon>
        <taxon>Gunneridae</taxon>
        <taxon>Pentapetalae</taxon>
        <taxon>rosids</taxon>
        <taxon>malvids</taxon>
        <taxon>Malvales</taxon>
        <taxon>Malvaceae</taxon>
        <taxon>Malvoideae</taxon>
        <taxon>Gossypium</taxon>
    </lineage>
</organism>
<protein>
    <submittedName>
        <fullName evidence="2">Retrotransposon protein</fullName>
    </submittedName>
</protein>
<dbReference type="EMBL" id="SMMG02000002">
    <property type="protein sequence ID" value="KAA3483008.1"/>
    <property type="molecule type" value="Genomic_DNA"/>
</dbReference>
<name>A0A5B6WNV3_9ROSI</name>
<dbReference type="Proteomes" id="UP000325315">
    <property type="component" value="Unassembled WGS sequence"/>
</dbReference>
<evidence type="ECO:0000313" key="2">
    <source>
        <dbReference type="EMBL" id="KAA3483008.1"/>
    </source>
</evidence>
<accession>A0A5B6WNV3</accession>